<dbReference type="Proteomes" id="UP001296104">
    <property type="component" value="Unassembled WGS sequence"/>
</dbReference>
<dbReference type="PROSITE" id="PS50888">
    <property type="entry name" value="BHLH"/>
    <property type="match status" value="1"/>
</dbReference>
<reference evidence="3" key="1">
    <citation type="submission" date="2023-11" db="EMBL/GenBank/DDBJ databases">
        <authorList>
            <person name="Alioto T."/>
            <person name="Alioto T."/>
            <person name="Gomez Garrido J."/>
        </authorList>
    </citation>
    <scope>NUCLEOTIDE SEQUENCE</scope>
</reference>
<dbReference type="InterPro" id="IPR011598">
    <property type="entry name" value="bHLH_dom"/>
</dbReference>
<feature type="region of interest" description="Disordered" evidence="1">
    <location>
        <begin position="64"/>
        <end position="121"/>
    </location>
</feature>
<evidence type="ECO:0000313" key="4">
    <source>
        <dbReference type="Proteomes" id="UP001296104"/>
    </source>
</evidence>
<evidence type="ECO:0000256" key="1">
    <source>
        <dbReference type="SAM" id="MobiDB-lite"/>
    </source>
</evidence>
<dbReference type="Pfam" id="PF00010">
    <property type="entry name" value="HLH"/>
    <property type="match status" value="1"/>
</dbReference>
<dbReference type="Gene3D" id="4.10.280.10">
    <property type="entry name" value="Helix-loop-helix DNA-binding domain"/>
    <property type="match status" value="1"/>
</dbReference>
<feature type="domain" description="BHLH" evidence="2">
    <location>
        <begin position="119"/>
        <end position="200"/>
    </location>
</feature>
<dbReference type="GO" id="GO:0046983">
    <property type="term" value="F:protein dimerization activity"/>
    <property type="evidence" value="ECO:0007669"/>
    <property type="project" value="InterPro"/>
</dbReference>
<organism evidence="3 4">
    <name type="scientific">Lecanosticta acicola</name>
    <dbReference type="NCBI Taxonomy" id="111012"/>
    <lineage>
        <taxon>Eukaryota</taxon>
        <taxon>Fungi</taxon>
        <taxon>Dikarya</taxon>
        <taxon>Ascomycota</taxon>
        <taxon>Pezizomycotina</taxon>
        <taxon>Dothideomycetes</taxon>
        <taxon>Dothideomycetidae</taxon>
        <taxon>Mycosphaerellales</taxon>
        <taxon>Mycosphaerellaceae</taxon>
        <taxon>Lecanosticta</taxon>
    </lineage>
</organism>
<protein>
    <submittedName>
        <fullName evidence="3">Helix-loop-helix DNA-binding domain-containing</fullName>
    </submittedName>
</protein>
<gene>
    <name evidence="3" type="ORF">LECACI_7A007510</name>
</gene>
<dbReference type="AlphaFoldDB" id="A0AAI8Z4L5"/>
<dbReference type="EMBL" id="CAVMBE010000062">
    <property type="protein sequence ID" value="CAK4032352.1"/>
    <property type="molecule type" value="Genomic_DNA"/>
</dbReference>
<sequence length="240" mass="26684">MFGSNEIFAPDEAGLEFLFSPHGVWSGDSMFPQTNCIPEIIEPMPFSPYDTPITYNHDTFRTAQSVPRPMEDSRPCVVAGQKRKRSSTSKAPSKKQPRMENSPRCGPREGSGDAPCNPPSTRAHYAVEKRYRSTLNDRYATLARLVSQPETQEICRTICKDWEVPSKLDSSTCSGKDKDPTKRQSKTTTLSVAIETIATLDQCCTQKAKELQFLLQRLKGIAHSVPATSDGRPGLTETLR</sequence>
<keyword evidence="3" id="KW-0238">DNA-binding</keyword>
<dbReference type="SUPFAM" id="SSF47459">
    <property type="entry name" value="HLH, helix-loop-helix DNA-binding domain"/>
    <property type="match status" value="1"/>
</dbReference>
<dbReference type="GO" id="GO:0003677">
    <property type="term" value="F:DNA binding"/>
    <property type="evidence" value="ECO:0007669"/>
    <property type="project" value="UniProtKB-KW"/>
</dbReference>
<feature type="compositionally biased region" description="Basic residues" evidence="1">
    <location>
        <begin position="81"/>
        <end position="96"/>
    </location>
</feature>
<evidence type="ECO:0000313" key="3">
    <source>
        <dbReference type="EMBL" id="CAK4032352.1"/>
    </source>
</evidence>
<name>A0AAI8Z4L5_9PEZI</name>
<evidence type="ECO:0000259" key="2">
    <source>
        <dbReference type="PROSITE" id="PS50888"/>
    </source>
</evidence>
<dbReference type="InterPro" id="IPR036638">
    <property type="entry name" value="HLH_DNA-bd_sf"/>
</dbReference>
<proteinExistence type="predicted"/>
<accession>A0AAI8Z4L5</accession>
<keyword evidence="4" id="KW-1185">Reference proteome</keyword>
<comment type="caution">
    <text evidence="3">The sequence shown here is derived from an EMBL/GenBank/DDBJ whole genome shotgun (WGS) entry which is preliminary data.</text>
</comment>